<sequence>MLIRSCTNFLFYATKNYNCFASLTLSQNLWNCQAPRLQNTIIRQIYKGKLTAPSLSMPQKSIALFFSSKGAKKSQESTNGTSPKTPKANSAQSISQLKKSPSPKKLEEDSPIKVKKRKVKAIFSDSEDESAVSSKSESKSPVSQQKVNLKQLKEQKSGSESDETSNPPRDVNVTPNGTVKRKTARKSAQASKRLKLSD</sequence>
<evidence type="ECO:0000313" key="3">
    <source>
        <dbReference type="Proteomes" id="UP000007875"/>
    </source>
</evidence>
<reference evidence="2" key="3">
    <citation type="submission" date="2025-09" db="UniProtKB">
        <authorList>
            <consortium name="Ensembl"/>
        </authorList>
    </citation>
    <scope>IDENTIFICATION</scope>
</reference>
<feature type="region of interest" description="Disordered" evidence="1">
    <location>
        <begin position="72"/>
        <end position="198"/>
    </location>
</feature>
<organism evidence="2 3">
    <name type="scientific">Ciona savignyi</name>
    <name type="common">Pacific transparent sea squirt</name>
    <dbReference type="NCBI Taxonomy" id="51511"/>
    <lineage>
        <taxon>Eukaryota</taxon>
        <taxon>Metazoa</taxon>
        <taxon>Chordata</taxon>
        <taxon>Tunicata</taxon>
        <taxon>Ascidiacea</taxon>
        <taxon>Phlebobranchia</taxon>
        <taxon>Cionidae</taxon>
        <taxon>Ciona</taxon>
    </lineage>
</organism>
<dbReference type="AlphaFoldDB" id="H2YDZ1"/>
<name>H2YDZ1_CIOSA</name>
<accession>H2YDZ1</accession>
<reference evidence="2" key="2">
    <citation type="submission" date="2025-08" db="UniProtKB">
        <authorList>
            <consortium name="Ensembl"/>
        </authorList>
    </citation>
    <scope>IDENTIFICATION</scope>
</reference>
<dbReference type="GeneTree" id="ENSGT00940000157783"/>
<dbReference type="HOGENOM" id="CLU_1380865_0_0_1"/>
<protein>
    <submittedName>
        <fullName evidence="2">Uncharacterized protein</fullName>
    </submittedName>
</protein>
<reference evidence="3" key="1">
    <citation type="submission" date="2003-08" db="EMBL/GenBank/DDBJ databases">
        <authorList>
            <person name="Birren B."/>
            <person name="Nusbaum C."/>
            <person name="Abebe A."/>
            <person name="Abouelleil A."/>
            <person name="Adekoya E."/>
            <person name="Ait-zahra M."/>
            <person name="Allen N."/>
            <person name="Allen T."/>
            <person name="An P."/>
            <person name="Anderson M."/>
            <person name="Anderson S."/>
            <person name="Arachchi H."/>
            <person name="Armbruster J."/>
            <person name="Bachantsang P."/>
            <person name="Baldwin J."/>
            <person name="Barry A."/>
            <person name="Bayul T."/>
            <person name="Blitshsteyn B."/>
            <person name="Bloom T."/>
            <person name="Blye J."/>
            <person name="Boguslavskiy L."/>
            <person name="Borowsky M."/>
            <person name="Boukhgalter B."/>
            <person name="Brunache A."/>
            <person name="Butler J."/>
            <person name="Calixte N."/>
            <person name="Calvo S."/>
            <person name="Camarata J."/>
            <person name="Campo K."/>
            <person name="Chang J."/>
            <person name="Cheshatsang Y."/>
            <person name="Citroen M."/>
            <person name="Collymore A."/>
            <person name="Considine T."/>
            <person name="Cook A."/>
            <person name="Cooke P."/>
            <person name="Corum B."/>
            <person name="Cuomo C."/>
            <person name="David R."/>
            <person name="Dawoe T."/>
            <person name="Degray S."/>
            <person name="Dodge S."/>
            <person name="Dooley K."/>
            <person name="Dorje P."/>
            <person name="Dorjee K."/>
            <person name="Dorris L."/>
            <person name="Duffey N."/>
            <person name="Dupes A."/>
            <person name="Elkins T."/>
            <person name="Engels R."/>
            <person name="Erickson J."/>
            <person name="Farina A."/>
            <person name="Faro S."/>
            <person name="Ferreira P."/>
            <person name="Fischer H."/>
            <person name="Fitzgerald M."/>
            <person name="Foley K."/>
            <person name="Gage D."/>
            <person name="Galagan J."/>
            <person name="Gearin G."/>
            <person name="Gnerre S."/>
            <person name="Gnirke A."/>
            <person name="Goyette A."/>
            <person name="Graham J."/>
            <person name="Grandbois E."/>
            <person name="Gyaltsen K."/>
            <person name="Hafez N."/>
            <person name="Hagopian D."/>
            <person name="Hagos B."/>
            <person name="Hall J."/>
            <person name="Hatcher B."/>
            <person name="Heller A."/>
            <person name="Higgins H."/>
            <person name="Honan T."/>
            <person name="Horn A."/>
            <person name="Houde N."/>
            <person name="Hughes L."/>
            <person name="Hulme W."/>
            <person name="Husby E."/>
            <person name="Iliev I."/>
            <person name="Jaffe D."/>
            <person name="Jones C."/>
            <person name="Kamal M."/>
            <person name="Kamat A."/>
            <person name="Kamvysselis M."/>
            <person name="Karlsson E."/>
            <person name="Kells C."/>
            <person name="Kieu A."/>
            <person name="Kisner P."/>
            <person name="Kodira C."/>
            <person name="Kulbokas E."/>
            <person name="Labutti K."/>
            <person name="Lama D."/>
            <person name="Landers T."/>
            <person name="Leger J."/>
            <person name="Levine S."/>
            <person name="Lewis D."/>
            <person name="Lewis T."/>
            <person name="Lindblad-toh K."/>
            <person name="Liu X."/>
            <person name="Lokyitsang T."/>
            <person name="Lokyitsang Y."/>
            <person name="Lucien O."/>
            <person name="Lui A."/>
            <person name="Ma L.J."/>
            <person name="Mabbitt R."/>
            <person name="Macdonald J."/>
            <person name="Maclean C."/>
            <person name="Major J."/>
            <person name="Manning J."/>
            <person name="Marabella R."/>
            <person name="Maru K."/>
            <person name="Matthews C."/>
            <person name="Mauceli E."/>
            <person name="Mccarthy M."/>
            <person name="Mcdonough S."/>
            <person name="Mcghee T."/>
            <person name="Meldrim J."/>
            <person name="Meneus L."/>
            <person name="Mesirov J."/>
            <person name="Mihalev A."/>
            <person name="Mihova T."/>
            <person name="Mikkelsen T."/>
            <person name="Mlenga V."/>
            <person name="Moru K."/>
            <person name="Mozes J."/>
            <person name="Mulrain L."/>
            <person name="Munson G."/>
            <person name="Naylor J."/>
            <person name="Newes C."/>
            <person name="Nguyen C."/>
            <person name="Nguyen N."/>
            <person name="Nguyen T."/>
            <person name="Nicol R."/>
            <person name="Nielsen C."/>
            <person name="Nizzari M."/>
            <person name="Norbu C."/>
            <person name="Norbu N."/>
            <person name="O'donnell P."/>
            <person name="Okoawo O."/>
            <person name="O'leary S."/>
            <person name="Omotosho B."/>
            <person name="O'neill K."/>
            <person name="Osman S."/>
            <person name="Parker S."/>
            <person name="Perrin D."/>
            <person name="Phunkhang P."/>
            <person name="Piqani B."/>
            <person name="Purcell S."/>
            <person name="Rachupka T."/>
            <person name="Ramasamy U."/>
            <person name="Rameau R."/>
            <person name="Ray V."/>
            <person name="Raymond C."/>
            <person name="Retta R."/>
            <person name="Richardson S."/>
            <person name="Rise C."/>
            <person name="Rodriguez J."/>
            <person name="Rogers J."/>
            <person name="Rogov P."/>
            <person name="Rutman M."/>
            <person name="Schupbach R."/>
            <person name="Seaman C."/>
            <person name="Settipalli S."/>
            <person name="Sharpe T."/>
            <person name="Sheridan J."/>
            <person name="Sherpa N."/>
            <person name="Shi J."/>
            <person name="Smirnov S."/>
            <person name="Smith C."/>
            <person name="Sougnez C."/>
            <person name="Spencer B."/>
            <person name="Stalker J."/>
            <person name="Stange-thomann N."/>
            <person name="Stavropoulos S."/>
            <person name="Stetson K."/>
            <person name="Stone C."/>
            <person name="Stone S."/>
            <person name="Stubbs M."/>
            <person name="Talamas J."/>
            <person name="Tchuinga P."/>
            <person name="Tenzing P."/>
            <person name="Tesfaye S."/>
            <person name="Theodore J."/>
            <person name="Thoulutsang Y."/>
            <person name="Topham K."/>
            <person name="Towey S."/>
            <person name="Tsamla T."/>
            <person name="Tsomo N."/>
            <person name="Vallee D."/>
            <person name="Vassiliev H."/>
            <person name="Venkataraman V."/>
            <person name="Vinson J."/>
            <person name="Vo A."/>
            <person name="Wade C."/>
            <person name="Wang S."/>
            <person name="Wangchuk T."/>
            <person name="Wangdi T."/>
            <person name="Whittaker C."/>
            <person name="Wilkinson J."/>
            <person name="Wu Y."/>
            <person name="Wyman D."/>
            <person name="Yadav S."/>
            <person name="Yang S."/>
            <person name="Yang X."/>
            <person name="Yeager S."/>
            <person name="Yee E."/>
            <person name="Young G."/>
            <person name="Zainoun J."/>
            <person name="Zembeck L."/>
            <person name="Zimmer A."/>
            <person name="Zody M."/>
            <person name="Lander E."/>
        </authorList>
    </citation>
    <scope>NUCLEOTIDE SEQUENCE [LARGE SCALE GENOMIC DNA]</scope>
</reference>
<dbReference type="Proteomes" id="UP000007875">
    <property type="component" value="Unassembled WGS sequence"/>
</dbReference>
<evidence type="ECO:0000256" key="1">
    <source>
        <dbReference type="SAM" id="MobiDB-lite"/>
    </source>
</evidence>
<keyword evidence="3" id="KW-1185">Reference proteome</keyword>
<evidence type="ECO:0000313" key="2">
    <source>
        <dbReference type="Ensembl" id="ENSCSAVP00000003539.1"/>
    </source>
</evidence>
<dbReference type="Ensembl" id="ENSCSAVT00000003594.1">
    <property type="protein sequence ID" value="ENSCSAVP00000003539.1"/>
    <property type="gene ID" value="ENSCSAVG00000002104.1"/>
</dbReference>
<feature type="compositionally biased region" description="Polar residues" evidence="1">
    <location>
        <begin position="76"/>
        <end position="91"/>
    </location>
</feature>
<feature type="compositionally biased region" description="Low complexity" evidence="1">
    <location>
        <begin position="131"/>
        <end position="147"/>
    </location>
</feature>
<proteinExistence type="predicted"/>